<gene>
    <name evidence="13" type="ORF">Pbs1_05490</name>
</gene>
<feature type="transmembrane region" description="Helical" evidence="12">
    <location>
        <begin position="36"/>
        <end position="58"/>
    </location>
</feature>
<keyword evidence="7" id="KW-0443">Lipid metabolism</keyword>
<organism evidence="13">
    <name type="scientific">Tenacibaculum sp. Pbs-1</name>
    <dbReference type="NCBI Taxonomy" id="3238748"/>
    <lineage>
        <taxon>Bacteria</taxon>
        <taxon>Pseudomonadati</taxon>
        <taxon>Bacteroidota</taxon>
        <taxon>Flavobacteriia</taxon>
        <taxon>Flavobacteriales</taxon>
        <taxon>Flavobacteriaceae</taxon>
        <taxon>Tenacibaculum</taxon>
    </lineage>
</organism>
<feature type="transmembrane region" description="Helical" evidence="12">
    <location>
        <begin position="141"/>
        <end position="160"/>
    </location>
</feature>
<keyword evidence="4 11" id="KW-0808">Transferase</keyword>
<evidence type="ECO:0000256" key="7">
    <source>
        <dbReference type="ARBA" id="ARBA00023098"/>
    </source>
</evidence>
<evidence type="ECO:0000256" key="4">
    <source>
        <dbReference type="ARBA" id="ARBA00022679"/>
    </source>
</evidence>
<dbReference type="EMBL" id="AP035888">
    <property type="protein sequence ID" value="BFP67206.1"/>
    <property type="molecule type" value="Genomic_DNA"/>
</dbReference>
<feature type="transmembrane region" description="Helical" evidence="12">
    <location>
        <begin position="12"/>
        <end position="30"/>
    </location>
</feature>
<evidence type="ECO:0000256" key="12">
    <source>
        <dbReference type="SAM" id="Phobius"/>
    </source>
</evidence>
<keyword evidence="3" id="KW-0444">Lipid biosynthesis</keyword>
<feature type="transmembrane region" description="Helical" evidence="12">
    <location>
        <begin position="209"/>
        <end position="240"/>
    </location>
</feature>
<evidence type="ECO:0000313" key="13">
    <source>
        <dbReference type="EMBL" id="BFP67206.1"/>
    </source>
</evidence>
<keyword evidence="8 12" id="KW-0472">Membrane</keyword>
<sequence length="253" mass="28030">MNTMNIKKYIPNLLTLGNLLCGTIATIFAIKGDFFATAILVMLGILFDFFDGFAARMLKVQGELGKQLDSLADMVTSGVVPGIVMMQMLVNALDIDAVGYFGVDEYGATGSNLPYLGLLLTLGAGYRLAKFNIDERQSDSFIGVPTPAMSLFVISLPLIAQFDKESFLIGFIENQYFLMLITILFTYLMNAEIPLFSLKFKNFYFKDNVIKYVFLALSVILIVTLKIVAIPMIILSYVILSIVNNSDKKLSLK</sequence>
<dbReference type="Gene3D" id="1.20.120.1760">
    <property type="match status" value="1"/>
</dbReference>
<feature type="transmembrane region" description="Helical" evidence="12">
    <location>
        <begin position="166"/>
        <end position="188"/>
    </location>
</feature>
<dbReference type="InterPro" id="IPR048254">
    <property type="entry name" value="CDP_ALCOHOL_P_TRANSF_CS"/>
</dbReference>
<proteinExistence type="inferred from homology"/>
<evidence type="ECO:0000256" key="9">
    <source>
        <dbReference type="ARBA" id="ARBA00023209"/>
    </source>
</evidence>
<evidence type="ECO:0000256" key="11">
    <source>
        <dbReference type="RuleBase" id="RU003750"/>
    </source>
</evidence>
<dbReference type="PANTHER" id="PTHR14269:SF61">
    <property type="entry name" value="CDP-DIACYLGLYCEROL--SERINE O-PHOSPHATIDYLTRANSFERASE"/>
    <property type="match status" value="1"/>
</dbReference>
<dbReference type="InterPro" id="IPR000462">
    <property type="entry name" value="CDP-OH_P_trans"/>
</dbReference>
<dbReference type="GO" id="GO:0016780">
    <property type="term" value="F:phosphotransferase activity, for other substituted phosphate groups"/>
    <property type="evidence" value="ECO:0007669"/>
    <property type="project" value="InterPro"/>
</dbReference>
<dbReference type="Pfam" id="PF01066">
    <property type="entry name" value="CDP-OH_P_transf"/>
    <property type="match status" value="1"/>
</dbReference>
<accession>A0AB33KXS3</accession>
<evidence type="ECO:0000256" key="3">
    <source>
        <dbReference type="ARBA" id="ARBA00022516"/>
    </source>
</evidence>
<evidence type="ECO:0000256" key="10">
    <source>
        <dbReference type="ARBA" id="ARBA00023264"/>
    </source>
</evidence>
<name>A0AB33KXS3_9FLAO</name>
<keyword evidence="6 12" id="KW-1133">Transmembrane helix</keyword>
<evidence type="ECO:0000256" key="2">
    <source>
        <dbReference type="ARBA" id="ARBA00010441"/>
    </source>
</evidence>
<dbReference type="PROSITE" id="PS00379">
    <property type="entry name" value="CDP_ALCOHOL_P_TRANSF"/>
    <property type="match status" value="1"/>
</dbReference>
<dbReference type="GO" id="GO:0008654">
    <property type="term" value="P:phospholipid biosynthetic process"/>
    <property type="evidence" value="ECO:0007669"/>
    <property type="project" value="UniProtKB-KW"/>
</dbReference>
<evidence type="ECO:0000256" key="8">
    <source>
        <dbReference type="ARBA" id="ARBA00023136"/>
    </source>
</evidence>
<dbReference type="AlphaFoldDB" id="A0AB33KXS3"/>
<comment type="subcellular location">
    <subcellularLocation>
        <location evidence="1">Membrane</location>
        <topology evidence="1">Multi-pass membrane protein</topology>
    </subcellularLocation>
</comment>
<evidence type="ECO:0000256" key="5">
    <source>
        <dbReference type="ARBA" id="ARBA00022692"/>
    </source>
</evidence>
<keyword evidence="9" id="KW-0594">Phospholipid biosynthesis</keyword>
<evidence type="ECO:0000256" key="1">
    <source>
        <dbReference type="ARBA" id="ARBA00004141"/>
    </source>
</evidence>
<dbReference type="GO" id="GO:0016020">
    <property type="term" value="C:membrane"/>
    <property type="evidence" value="ECO:0007669"/>
    <property type="project" value="UniProtKB-SubCell"/>
</dbReference>
<keyword evidence="10" id="KW-1208">Phospholipid metabolism</keyword>
<keyword evidence="5 12" id="KW-0812">Transmembrane</keyword>
<protein>
    <submittedName>
        <fullName evidence="13">CDP-alcohol phosphatidyltransferase family protein</fullName>
    </submittedName>
</protein>
<feature type="transmembrane region" description="Helical" evidence="12">
    <location>
        <begin position="113"/>
        <end position="129"/>
    </location>
</feature>
<dbReference type="PANTHER" id="PTHR14269">
    <property type="entry name" value="CDP-DIACYLGLYCEROL--GLYCEROL-3-PHOSPHATE 3-PHOSPHATIDYLTRANSFERASE-RELATED"/>
    <property type="match status" value="1"/>
</dbReference>
<dbReference type="InterPro" id="IPR043130">
    <property type="entry name" value="CDP-OH_PTrfase_TM_dom"/>
</dbReference>
<comment type="similarity">
    <text evidence="2 11">Belongs to the CDP-alcohol phosphatidyltransferase class-I family.</text>
</comment>
<reference evidence="13" key="1">
    <citation type="submission" date="2024-08" db="EMBL/GenBank/DDBJ databases">
        <title>Whole genome sequence of Tenacibaculum sp. strain pbs-1 associated with black-spot shell disease in Akoya pearl oysters.</title>
        <authorList>
            <person name="Sakatoku A."/>
            <person name="Suzuki T."/>
            <person name="Hatano K."/>
            <person name="Seki M."/>
            <person name="Tanaka D."/>
            <person name="Nakamura S."/>
            <person name="Suzuki N."/>
            <person name="Isshiki T."/>
        </authorList>
    </citation>
    <scope>NUCLEOTIDE SEQUENCE</scope>
    <source>
        <strain evidence="13">Pbs-1</strain>
    </source>
</reference>
<dbReference type="InterPro" id="IPR050324">
    <property type="entry name" value="CDP-alcohol_PTase-I"/>
</dbReference>
<feature type="transmembrane region" description="Helical" evidence="12">
    <location>
        <begin position="70"/>
        <end position="93"/>
    </location>
</feature>
<evidence type="ECO:0000256" key="6">
    <source>
        <dbReference type="ARBA" id="ARBA00022989"/>
    </source>
</evidence>